<dbReference type="EMBL" id="FOWW01000013">
    <property type="protein sequence ID" value="SFQ69845.1"/>
    <property type="molecule type" value="Genomic_DNA"/>
</dbReference>
<dbReference type="InterPro" id="IPR057326">
    <property type="entry name" value="KR_dom"/>
</dbReference>
<dbReference type="InterPro" id="IPR020904">
    <property type="entry name" value="Sc_DH/Rdtase_CS"/>
</dbReference>
<reference evidence="6" key="1">
    <citation type="submission" date="2016-10" db="EMBL/GenBank/DDBJ databases">
        <authorList>
            <person name="Varghese N."/>
            <person name="Submissions S."/>
        </authorList>
    </citation>
    <scope>NUCLEOTIDE SEQUENCE [LARGE SCALE GENOMIC DNA]</scope>
    <source>
        <strain evidence="6">CGMCC 4.5579</strain>
    </source>
</reference>
<dbReference type="AlphaFoldDB" id="A0A1I6AMC6"/>
<dbReference type="CDD" id="cd05233">
    <property type="entry name" value="SDR_c"/>
    <property type="match status" value="1"/>
</dbReference>
<dbReference type="SUPFAM" id="SSF51735">
    <property type="entry name" value="NAD(P)-binding Rossmann-fold domains"/>
    <property type="match status" value="1"/>
</dbReference>
<dbReference type="GO" id="GO:0016491">
    <property type="term" value="F:oxidoreductase activity"/>
    <property type="evidence" value="ECO:0007669"/>
    <property type="project" value="UniProtKB-KW"/>
</dbReference>
<dbReference type="InterPro" id="IPR036291">
    <property type="entry name" value="NAD(P)-bd_dom_sf"/>
</dbReference>
<protein>
    <submittedName>
        <fullName evidence="5">Short-chain dehydrogenase</fullName>
    </submittedName>
</protein>
<evidence type="ECO:0000256" key="1">
    <source>
        <dbReference type="ARBA" id="ARBA00006484"/>
    </source>
</evidence>
<accession>A0A1I6AMC6</accession>
<dbReference type="SMART" id="SM00822">
    <property type="entry name" value="PKS_KR"/>
    <property type="match status" value="1"/>
</dbReference>
<dbReference type="RefSeq" id="WP_092536353.1">
    <property type="nucleotide sequence ID" value="NZ_FOWW01000013.1"/>
</dbReference>
<evidence type="ECO:0000313" key="6">
    <source>
        <dbReference type="Proteomes" id="UP000198727"/>
    </source>
</evidence>
<dbReference type="Gene3D" id="3.40.50.720">
    <property type="entry name" value="NAD(P)-binding Rossmann-like Domain"/>
    <property type="match status" value="1"/>
</dbReference>
<proteinExistence type="inferred from homology"/>
<dbReference type="PRINTS" id="PR00080">
    <property type="entry name" value="SDRFAMILY"/>
</dbReference>
<organism evidence="5 6">
    <name type="scientific">Amycolatopsis arida</name>
    <dbReference type="NCBI Taxonomy" id="587909"/>
    <lineage>
        <taxon>Bacteria</taxon>
        <taxon>Bacillati</taxon>
        <taxon>Actinomycetota</taxon>
        <taxon>Actinomycetes</taxon>
        <taxon>Pseudonocardiales</taxon>
        <taxon>Pseudonocardiaceae</taxon>
        <taxon>Amycolatopsis</taxon>
    </lineage>
</organism>
<dbReference type="InterPro" id="IPR002347">
    <property type="entry name" value="SDR_fam"/>
</dbReference>
<gene>
    <name evidence="5" type="ORF">SAMN05421810_11388</name>
</gene>
<sequence>MGYFTGRVAVITGAGSGIGRALAVALADQGSVLALSDRDAAAVEGTRDLCRRARAVVADTVDVTDRHAMADYADKIVATLGHVDAVFAVAGVIHTGSVLSSEFTDIEHVMNVDYWGVVNTAKAFLPQLIATNQGRVGHVVPVSSAFGLVAAPSHAAYCSAKFAVRGFTEALRQEMSLGRYPVVVTGVYPGGVRTAIMRNGSYAADEDRAAVLRRFDRVVARTEPADAAATILRGVRAGRAQVLVGADARVAALVARALGTAYQRVLPALLRRMVR</sequence>
<name>A0A1I6AMC6_9PSEU</name>
<feature type="domain" description="Ketoreductase" evidence="4">
    <location>
        <begin position="7"/>
        <end position="191"/>
    </location>
</feature>
<keyword evidence="6" id="KW-1185">Reference proteome</keyword>
<keyword evidence="2" id="KW-0560">Oxidoreductase</keyword>
<dbReference type="PROSITE" id="PS00061">
    <property type="entry name" value="ADH_SHORT"/>
    <property type="match status" value="1"/>
</dbReference>
<evidence type="ECO:0000313" key="5">
    <source>
        <dbReference type="EMBL" id="SFQ69845.1"/>
    </source>
</evidence>
<dbReference type="Pfam" id="PF00106">
    <property type="entry name" value="adh_short"/>
    <property type="match status" value="1"/>
</dbReference>
<evidence type="ECO:0000256" key="2">
    <source>
        <dbReference type="ARBA" id="ARBA00023002"/>
    </source>
</evidence>
<dbReference type="STRING" id="587909.SAMN05421810_11388"/>
<dbReference type="PANTHER" id="PTHR44196:SF1">
    <property type="entry name" value="DEHYDROGENASE_REDUCTASE SDR FAMILY MEMBER 7B"/>
    <property type="match status" value="1"/>
</dbReference>
<comment type="similarity">
    <text evidence="1 3">Belongs to the short-chain dehydrogenases/reductases (SDR) family.</text>
</comment>
<dbReference type="OrthoDB" id="4690547at2"/>
<evidence type="ECO:0000256" key="3">
    <source>
        <dbReference type="RuleBase" id="RU000363"/>
    </source>
</evidence>
<dbReference type="PANTHER" id="PTHR44196">
    <property type="entry name" value="DEHYDROGENASE/REDUCTASE SDR FAMILY MEMBER 7B"/>
    <property type="match status" value="1"/>
</dbReference>
<dbReference type="PRINTS" id="PR00081">
    <property type="entry name" value="GDHRDH"/>
</dbReference>
<evidence type="ECO:0000259" key="4">
    <source>
        <dbReference type="SMART" id="SM00822"/>
    </source>
</evidence>
<dbReference type="GO" id="GO:0016020">
    <property type="term" value="C:membrane"/>
    <property type="evidence" value="ECO:0007669"/>
    <property type="project" value="TreeGrafter"/>
</dbReference>
<dbReference type="Proteomes" id="UP000198727">
    <property type="component" value="Unassembled WGS sequence"/>
</dbReference>